<reference evidence="1 2" key="1">
    <citation type="submission" date="2016-07" db="EMBL/GenBank/DDBJ databases">
        <title>Draft genome of the white-rot fungus Obba rivulosa 3A-2.</title>
        <authorList>
            <consortium name="DOE Joint Genome Institute"/>
            <person name="Miettinen O."/>
            <person name="Riley R."/>
            <person name="Acob R."/>
            <person name="Barry K."/>
            <person name="Cullen D."/>
            <person name="De Vries R."/>
            <person name="Hainaut M."/>
            <person name="Hatakka A."/>
            <person name="Henrissat B."/>
            <person name="Hilden K."/>
            <person name="Kuo R."/>
            <person name="Labutti K."/>
            <person name="Lipzen A."/>
            <person name="Makela M.R."/>
            <person name="Sandor L."/>
            <person name="Spatafora J.W."/>
            <person name="Grigoriev I.V."/>
            <person name="Hibbett D.S."/>
        </authorList>
    </citation>
    <scope>NUCLEOTIDE SEQUENCE [LARGE SCALE GENOMIC DNA]</scope>
    <source>
        <strain evidence="1 2">3A-2</strain>
    </source>
</reference>
<evidence type="ECO:0000313" key="1">
    <source>
        <dbReference type="EMBL" id="OCH90187.1"/>
    </source>
</evidence>
<evidence type="ECO:0000313" key="2">
    <source>
        <dbReference type="Proteomes" id="UP000250043"/>
    </source>
</evidence>
<dbReference type="EMBL" id="KV722410">
    <property type="protein sequence ID" value="OCH90187.1"/>
    <property type="molecule type" value="Genomic_DNA"/>
</dbReference>
<name>A0A8E2B0X1_9APHY</name>
<keyword evidence="2" id="KW-1185">Reference proteome</keyword>
<gene>
    <name evidence="1" type="ORF">OBBRIDRAFT_793572</name>
</gene>
<sequence>MANPDAIAADLCLSGRFIPVDYSDDEFHRHLYSFLENNVLPAAPPNKCPPLSLLAYSARNILQPTFVIEQIPDLLVLIANIDVWRTKAVQKTANILKWNRIYEGSPSEGVHTLSEEQRMYLEVLVRPKKVSALRRMYREIVHACAKFDIHHALDTDGPVMDLLYMYFPDVLVQVQEDRQERTQEEYLFHYGLTKEERDEDRNLAVECLKLVRDVGLWKRDREAYCSTIGVPVESSFIALFPRQITENVIATSAEYYMSQVERLFQALDGIFGESSAAIELKQEDS</sequence>
<dbReference type="AlphaFoldDB" id="A0A8E2B0X1"/>
<protein>
    <submittedName>
        <fullName evidence="1">Uncharacterized protein</fullName>
    </submittedName>
</protein>
<dbReference type="Proteomes" id="UP000250043">
    <property type="component" value="Unassembled WGS sequence"/>
</dbReference>
<organism evidence="1 2">
    <name type="scientific">Obba rivulosa</name>
    <dbReference type="NCBI Taxonomy" id="1052685"/>
    <lineage>
        <taxon>Eukaryota</taxon>
        <taxon>Fungi</taxon>
        <taxon>Dikarya</taxon>
        <taxon>Basidiomycota</taxon>
        <taxon>Agaricomycotina</taxon>
        <taxon>Agaricomycetes</taxon>
        <taxon>Polyporales</taxon>
        <taxon>Gelatoporiaceae</taxon>
        <taxon>Obba</taxon>
    </lineage>
</organism>
<dbReference type="OrthoDB" id="3244206at2759"/>
<proteinExistence type="predicted"/>
<accession>A0A8E2B0X1</accession>